<keyword evidence="1" id="KW-0677">Repeat</keyword>
<dbReference type="Pfam" id="PF13181">
    <property type="entry name" value="TPR_8"/>
    <property type="match status" value="1"/>
</dbReference>
<dbReference type="EMBL" id="DTHG01000045">
    <property type="protein sequence ID" value="HGW91672.1"/>
    <property type="molecule type" value="Genomic_DNA"/>
</dbReference>
<dbReference type="Pfam" id="PF14559">
    <property type="entry name" value="TPR_19"/>
    <property type="match status" value="1"/>
</dbReference>
<name>A0A7C4UCJ5_UNCW3</name>
<dbReference type="PROSITE" id="PS50005">
    <property type="entry name" value="TPR"/>
    <property type="match status" value="3"/>
</dbReference>
<sequence length="1171" mass="137345">MFSFGSKDKVIEKARKIFLGGKVDKAIETLESAIDNQPSDLPLILEIMHIYGQVNKFKELVIWARKGEGLSKEAKEHIVKEVEDIFYGSGKPVELFEYLVEKNIENKDFENAWKILENTSKDAIKNLIQKESIILDNIRKKEALSQRDKIHFYIIAICNEFIDLKTSMAIFEEIFSRFPDEEEIIYNELERLNRVIYGDPFIQFSLSKFLLSRKNYERGVELIRRAVEREKSLLKEAVKIVESYKNESTIELLCDLYILSGEKEKAIETIKSFKGKEAIKKYEELARVNPNNPEILIRLAEAYIDNQKYEDGVNIFKKVMEINRTFIEKEKLTKIIDEIKDNSDVLFDIAEILLEMKEYKDAYNAVKKAFTISPTAEEETMSFIKRIETEFPDFVEPKILKSQILGRKKEFDEAIDEIEKLIEKDENIVIAKELLFNIYKENPENSKSAILYSIINLNENFDKGFETLNKIIKEEPNAIPYILKQLDSWIRRRRDYIPYVIKVYENFDKKDFPPFVLHFAMAEAYFLNGDYEKAKTNYILSIKESPDKAGFIFKTIRSHPESKENYLLLIELLVMLNKFQIVEELINVVIDKYPDITNSLVTLFLTSMSKVGKNPGIYRIIVKILFEQNYFDEVIEYGSKAISILDEKDCGTIFFYLASALGEKGGYDESIKYFKKAIIIDASLVEPVIKKIESYIRKNVKNIEMLLLLYKLYRDRKDIKNAGNILFEAYRLNPSYYKEVVENFQKLIEISPIEPVLHLKLGEILIENGDEKGFDHLEKAIRFDKSIIQEVVNALESAKGKEVKIRAILFKTKLLKSLNKYEDVLKTLLQIYKTYPNFKSEVISELMDVVQKVDIEDNTFKDLLEIFWEEKRTRNIIEISDSFIKRHPEKSEYVLKCLDEVFQDNYTIPVLFLKAKLLKNMKRYNDTIKILRDIFDRDNDTAESIIGMIDFYNEDSNKLLADCFIHLNKPQMALNLVKNLKGKEKTEYLEKLIKILDNEDIKRELAETYIIENRMEDAKNILSNLKSKTEREYIMLYFAGEDINVPIDKIIEFKKELLLKKLEFTEDNEEKFSIALKLRRFDIAREILNSFSGDKKIIKMAWLELYEGRFFNALELVKGIKDDEAKRILFIASSRLGFEKVSRKLGAIINKEKETINILNPKKGVFKLYWR</sequence>
<keyword evidence="2 3" id="KW-0802">TPR repeat</keyword>
<evidence type="ECO:0000256" key="2">
    <source>
        <dbReference type="ARBA" id="ARBA00022803"/>
    </source>
</evidence>
<dbReference type="InterPro" id="IPR011990">
    <property type="entry name" value="TPR-like_helical_dom_sf"/>
</dbReference>
<evidence type="ECO:0000313" key="4">
    <source>
        <dbReference type="EMBL" id="HGW91672.1"/>
    </source>
</evidence>
<dbReference type="SUPFAM" id="SSF48452">
    <property type="entry name" value="TPR-like"/>
    <property type="match status" value="3"/>
</dbReference>
<organism evidence="4">
    <name type="scientific">candidate division WOR-3 bacterium</name>
    <dbReference type="NCBI Taxonomy" id="2052148"/>
    <lineage>
        <taxon>Bacteria</taxon>
        <taxon>Bacteria division WOR-3</taxon>
    </lineage>
</organism>
<dbReference type="AlphaFoldDB" id="A0A7C4UCJ5"/>
<proteinExistence type="predicted"/>
<comment type="caution">
    <text evidence="4">The sequence shown here is derived from an EMBL/GenBank/DDBJ whole genome shotgun (WGS) entry which is preliminary data.</text>
</comment>
<dbReference type="InterPro" id="IPR051685">
    <property type="entry name" value="Ycf3/AcsC/BcsC/TPR_MFPF"/>
</dbReference>
<accession>A0A7C4UCJ5</accession>
<feature type="repeat" description="TPR" evidence="3">
    <location>
        <begin position="293"/>
        <end position="326"/>
    </location>
</feature>
<dbReference type="SMART" id="SM00028">
    <property type="entry name" value="TPR"/>
    <property type="match status" value="10"/>
</dbReference>
<protein>
    <submittedName>
        <fullName evidence="4">Tetratricopeptide repeat protein</fullName>
    </submittedName>
</protein>
<gene>
    <name evidence="4" type="ORF">ENV67_03925</name>
</gene>
<reference evidence="4" key="1">
    <citation type="journal article" date="2020" name="mSystems">
        <title>Genome- and Community-Level Interaction Insights into Carbon Utilization and Element Cycling Functions of Hydrothermarchaeota in Hydrothermal Sediment.</title>
        <authorList>
            <person name="Zhou Z."/>
            <person name="Liu Y."/>
            <person name="Xu W."/>
            <person name="Pan J."/>
            <person name="Luo Z.H."/>
            <person name="Li M."/>
        </authorList>
    </citation>
    <scope>NUCLEOTIDE SEQUENCE [LARGE SCALE GENOMIC DNA]</scope>
    <source>
        <strain evidence="4">SpSt-780</strain>
    </source>
</reference>
<feature type="repeat" description="TPR" evidence="3">
    <location>
        <begin position="651"/>
        <end position="684"/>
    </location>
</feature>
<evidence type="ECO:0000256" key="3">
    <source>
        <dbReference type="PROSITE-ProRule" id="PRU00339"/>
    </source>
</evidence>
<dbReference type="PANTHER" id="PTHR44943">
    <property type="entry name" value="CELLULOSE SYNTHASE OPERON PROTEIN C"/>
    <property type="match status" value="1"/>
</dbReference>
<dbReference type="Gene3D" id="1.25.40.10">
    <property type="entry name" value="Tetratricopeptide repeat domain"/>
    <property type="match status" value="4"/>
</dbReference>
<dbReference type="PANTHER" id="PTHR44943:SF8">
    <property type="entry name" value="TPR REPEAT-CONTAINING PROTEIN MJ0263"/>
    <property type="match status" value="1"/>
</dbReference>
<feature type="repeat" description="TPR" evidence="3">
    <location>
        <begin position="343"/>
        <end position="376"/>
    </location>
</feature>
<evidence type="ECO:0000256" key="1">
    <source>
        <dbReference type="ARBA" id="ARBA00022737"/>
    </source>
</evidence>
<dbReference type="InterPro" id="IPR019734">
    <property type="entry name" value="TPR_rpt"/>
</dbReference>
<dbReference type="SUPFAM" id="SSF81901">
    <property type="entry name" value="HCP-like"/>
    <property type="match status" value="1"/>
</dbReference>